<name>A0A0L0SMD2_ALLM3</name>
<evidence type="ECO:0000259" key="10">
    <source>
        <dbReference type="PROSITE" id="PS50866"/>
    </source>
</evidence>
<evidence type="ECO:0000256" key="5">
    <source>
        <dbReference type="ARBA" id="ARBA00022989"/>
    </source>
</evidence>
<dbReference type="Proteomes" id="UP000054350">
    <property type="component" value="Unassembled WGS sequence"/>
</dbReference>
<reference evidence="12" key="2">
    <citation type="submission" date="2009-11" db="EMBL/GenBank/DDBJ databases">
        <title>The Genome Sequence of Allomyces macrogynus strain ATCC 38327.</title>
        <authorList>
            <consortium name="The Broad Institute Genome Sequencing Platform"/>
            <person name="Russ C."/>
            <person name="Cuomo C."/>
            <person name="Shea T."/>
            <person name="Young S.K."/>
            <person name="Zeng Q."/>
            <person name="Koehrsen M."/>
            <person name="Haas B."/>
            <person name="Borodovsky M."/>
            <person name="Guigo R."/>
            <person name="Alvarado L."/>
            <person name="Berlin A."/>
            <person name="Borenstein D."/>
            <person name="Chen Z."/>
            <person name="Engels R."/>
            <person name="Freedman E."/>
            <person name="Gellesch M."/>
            <person name="Goldberg J."/>
            <person name="Griggs A."/>
            <person name="Gujja S."/>
            <person name="Heiman D."/>
            <person name="Hepburn T."/>
            <person name="Howarth C."/>
            <person name="Jen D."/>
            <person name="Larson L."/>
            <person name="Lewis B."/>
            <person name="Mehta T."/>
            <person name="Park D."/>
            <person name="Pearson M."/>
            <person name="Roberts A."/>
            <person name="Saif S."/>
            <person name="Shenoy N."/>
            <person name="Sisk P."/>
            <person name="Stolte C."/>
            <person name="Sykes S."/>
            <person name="Walk T."/>
            <person name="White J."/>
            <person name="Yandava C."/>
            <person name="Burger G."/>
            <person name="Gray M.W."/>
            <person name="Holland P.W.H."/>
            <person name="King N."/>
            <person name="Lang F.B.F."/>
            <person name="Roger A.J."/>
            <person name="Ruiz-Trillo I."/>
            <person name="Lander E."/>
            <person name="Nusbaum C."/>
        </authorList>
    </citation>
    <scope>NUCLEOTIDE SEQUENCE [LARGE SCALE GENOMIC DNA]</scope>
    <source>
        <strain evidence="12">ATCC 38327</strain>
    </source>
</reference>
<dbReference type="VEuPathDB" id="FungiDB:AMAG_08736"/>
<keyword evidence="6 8" id="KW-0472">Membrane</keyword>
<comment type="similarity">
    <text evidence="2 7">Belongs to the EMP24/GP25L family.</text>
</comment>
<sequence>MALRSRFSWAAAAALAVLAILALATSTASAVKFELPALQPGTVDKNQRCLSMYIGRNVFVRGEYEIGPGEHQQIDVHVSDAGMHQNQYYKRQNAATGKGKFAFTTQDHAEVSVCFTNTLTDGFQPSPTLTRNIALTLDTGAEAVADDAFDDKTNHLLPVEIEMRRLESVMEEIVDEMEYLKAREARMRDTNESTNSRVMWFSFISIATLLAVGAWQIFYLRKFFQAKKLI</sequence>
<dbReference type="EMBL" id="GG745342">
    <property type="protein sequence ID" value="KNE63633.1"/>
    <property type="molecule type" value="Genomic_DNA"/>
</dbReference>
<feature type="domain" description="GOLD" evidence="10">
    <location>
        <begin position="47"/>
        <end position="163"/>
    </location>
</feature>
<dbReference type="PROSITE" id="PS50866">
    <property type="entry name" value="GOLD"/>
    <property type="match status" value="1"/>
</dbReference>
<evidence type="ECO:0000256" key="1">
    <source>
        <dbReference type="ARBA" id="ARBA00004479"/>
    </source>
</evidence>
<evidence type="ECO:0000256" key="9">
    <source>
        <dbReference type="SAM" id="SignalP"/>
    </source>
</evidence>
<dbReference type="eggNOG" id="KOG1691">
    <property type="taxonomic scope" value="Eukaryota"/>
</dbReference>
<evidence type="ECO:0000256" key="3">
    <source>
        <dbReference type="ARBA" id="ARBA00022692"/>
    </source>
</evidence>
<evidence type="ECO:0000313" key="11">
    <source>
        <dbReference type="EMBL" id="KNE63633.1"/>
    </source>
</evidence>
<evidence type="ECO:0000313" key="12">
    <source>
        <dbReference type="Proteomes" id="UP000054350"/>
    </source>
</evidence>
<dbReference type="SMART" id="SM01190">
    <property type="entry name" value="EMP24_GP25L"/>
    <property type="match status" value="1"/>
</dbReference>
<comment type="subcellular location">
    <subcellularLocation>
        <location evidence="1 7">Membrane</location>
        <topology evidence="1 7">Single-pass type I membrane protein</topology>
    </subcellularLocation>
</comment>
<evidence type="ECO:0000256" key="4">
    <source>
        <dbReference type="ARBA" id="ARBA00022729"/>
    </source>
</evidence>
<feature type="signal peptide" evidence="9">
    <location>
        <begin position="1"/>
        <end position="30"/>
    </location>
</feature>
<keyword evidence="5 8" id="KW-1133">Transmembrane helix</keyword>
<evidence type="ECO:0000256" key="8">
    <source>
        <dbReference type="SAM" id="Phobius"/>
    </source>
</evidence>
<accession>A0A0L0SMD2</accession>
<dbReference type="GO" id="GO:0016020">
    <property type="term" value="C:membrane"/>
    <property type="evidence" value="ECO:0007669"/>
    <property type="project" value="UniProtKB-SubCell"/>
</dbReference>
<dbReference type="InterPro" id="IPR009038">
    <property type="entry name" value="GOLD_dom"/>
</dbReference>
<dbReference type="Pfam" id="PF01105">
    <property type="entry name" value="EMP24_GP25L"/>
    <property type="match status" value="1"/>
</dbReference>
<proteinExistence type="inferred from homology"/>
<dbReference type="AlphaFoldDB" id="A0A0L0SMD2"/>
<keyword evidence="4 9" id="KW-0732">Signal</keyword>
<organism evidence="11 12">
    <name type="scientific">Allomyces macrogynus (strain ATCC 38327)</name>
    <name type="common">Allomyces javanicus var. macrogynus</name>
    <dbReference type="NCBI Taxonomy" id="578462"/>
    <lineage>
        <taxon>Eukaryota</taxon>
        <taxon>Fungi</taxon>
        <taxon>Fungi incertae sedis</taxon>
        <taxon>Blastocladiomycota</taxon>
        <taxon>Blastocladiomycetes</taxon>
        <taxon>Blastocladiales</taxon>
        <taxon>Blastocladiaceae</taxon>
        <taxon>Allomyces</taxon>
    </lineage>
</organism>
<keyword evidence="12" id="KW-1185">Reference proteome</keyword>
<keyword evidence="3 7" id="KW-0812">Transmembrane</keyword>
<dbReference type="PANTHER" id="PTHR22811">
    <property type="entry name" value="TRANSMEMBRANE EMP24 DOMAIN-CONTAINING PROTEIN"/>
    <property type="match status" value="1"/>
</dbReference>
<evidence type="ECO:0000256" key="7">
    <source>
        <dbReference type="RuleBase" id="RU003827"/>
    </source>
</evidence>
<reference evidence="11 12" key="1">
    <citation type="submission" date="2009-11" db="EMBL/GenBank/DDBJ databases">
        <title>Annotation of Allomyces macrogynus ATCC 38327.</title>
        <authorList>
            <consortium name="The Broad Institute Genome Sequencing Platform"/>
            <person name="Russ C."/>
            <person name="Cuomo C."/>
            <person name="Burger G."/>
            <person name="Gray M.W."/>
            <person name="Holland P.W.H."/>
            <person name="King N."/>
            <person name="Lang F.B.F."/>
            <person name="Roger A.J."/>
            <person name="Ruiz-Trillo I."/>
            <person name="Young S.K."/>
            <person name="Zeng Q."/>
            <person name="Gargeya S."/>
            <person name="Fitzgerald M."/>
            <person name="Haas B."/>
            <person name="Abouelleil A."/>
            <person name="Alvarado L."/>
            <person name="Arachchi H.M."/>
            <person name="Berlin A."/>
            <person name="Chapman S.B."/>
            <person name="Gearin G."/>
            <person name="Goldberg J."/>
            <person name="Griggs A."/>
            <person name="Gujja S."/>
            <person name="Hansen M."/>
            <person name="Heiman D."/>
            <person name="Howarth C."/>
            <person name="Larimer J."/>
            <person name="Lui A."/>
            <person name="MacDonald P.J.P."/>
            <person name="McCowen C."/>
            <person name="Montmayeur A."/>
            <person name="Murphy C."/>
            <person name="Neiman D."/>
            <person name="Pearson M."/>
            <person name="Priest M."/>
            <person name="Roberts A."/>
            <person name="Saif S."/>
            <person name="Shea T."/>
            <person name="Sisk P."/>
            <person name="Stolte C."/>
            <person name="Sykes S."/>
            <person name="Wortman J."/>
            <person name="Nusbaum C."/>
            <person name="Birren B."/>
        </authorList>
    </citation>
    <scope>NUCLEOTIDE SEQUENCE [LARGE SCALE GENOMIC DNA]</scope>
    <source>
        <strain evidence="11 12">ATCC 38327</strain>
    </source>
</reference>
<feature type="chain" id="PRO_5005548051" description="GOLD domain-containing protein" evidence="9">
    <location>
        <begin position="31"/>
        <end position="230"/>
    </location>
</feature>
<gene>
    <name evidence="11" type="ORF">AMAG_08736</name>
</gene>
<protein>
    <recommendedName>
        <fullName evidence="10">GOLD domain-containing protein</fullName>
    </recommendedName>
</protein>
<evidence type="ECO:0000256" key="2">
    <source>
        <dbReference type="ARBA" id="ARBA00007104"/>
    </source>
</evidence>
<dbReference type="OrthoDB" id="759142at2759"/>
<dbReference type="STRING" id="578462.A0A0L0SMD2"/>
<feature type="transmembrane region" description="Helical" evidence="8">
    <location>
        <begin position="198"/>
        <end position="220"/>
    </location>
</feature>
<dbReference type="InterPro" id="IPR015720">
    <property type="entry name" value="Emp24-like"/>
</dbReference>
<evidence type="ECO:0000256" key="6">
    <source>
        <dbReference type="ARBA" id="ARBA00023136"/>
    </source>
</evidence>